<comment type="caution">
    <text evidence="5">The sequence shown here is derived from an EMBL/GenBank/DDBJ whole genome shotgun (WGS) entry which is preliminary data.</text>
</comment>
<dbReference type="Gene3D" id="1.20.1440.100">
    <property type="entry name" value="SG protein - dephosphorylation function"/>
    <property type="match status" value="1"/>
</dbReference>
<keyword evidence="6" id="KW-1185">Reference proteome</keyword>
<evidence type="ECO:0000313" key="6">
    <source>
        <dbReference type="Proteomes" id="UP001596087"/>
    </source>
</evidence>
<dbReference type="NCBIfam" id="TIGR01490">
    <property type="entry name" value="HAD-SF-IB-hyp1"/>
    <property type="match status" value="1"/>
</dbReference>
<name>A0ABW0BIU7_9ACTN</name>
<dbReference type="InterPro" id="IPR036291">
    <property type="entry name" value="NAD(P)-bd_dom_sf"/>
</dbReference>
<proteinExistence type="inferred from homology"/>
<evidence type="ECO:0000259" key="4">
    <source>
        <dbReference type="Pfam" id="PF07993"/>
    </source>
</evidence>
<dbReference type="PANTHER" id="PTHR11011:SF45">
    <property type="entry name" value="FATTY ACYL-COA REDUCTASE CG8306-RELATED"/>
    <property type="match status" value="1"/>
</dbReference>
<evidence type="ECO:0000313" key="5">
    <source>
        <dbReference type="EMBL" id="MFC5177246.1"/>
    </source>
</evidence>
<dbReference type="Gene3D" id="3.40.50.720">
    <property type="entry name" value="NAD(P)-binding Rossmann-like Domain"/>
    <property type="match status" value="1"/>
</dbReference>
<keyword evidence="2" id="KW-0444">Lipid biosynthesis</keyword>
<dbReference type="SUPFAM" id="SSF56784">
    <property type="entry name" value="HAD-like"/>
    <property type="match status" value="1"/>
</dbReference>
<dbReference type="CDD" id="cd09071">
    <property type="entry name" value="FAR_C"/>
    <property type="match status" value="1"/>
</dbReference>
<dbReference type="Gene3D" id="3.40.50.1000">
    <property type="entry name" value="HAD superfamily/HAD-like"/>
    <property type="match status" value="1"/>
</dbReference>
<dbReference type="Pfam" id="PF07993">
    <property type="entry name" value="NAD_binding_4"/>
    <property type="match status" value="1"/>
</dbReference>
<evidence type="ECO:0000256" key="3">
    <source>
        <dbReference type="ARBA" id="ARBA00023098"/>
    </source>
</evidence>
<dbReference type="InterPro" id="IPR013120">
    <property type="entry name" value="FAR_NAD-bd"/>
</dbReference>
<feature type="domain" description="Thioester reductase (TE)" evidence="4">
    <location>
        <begin position="18"/>
        <end position="330"/>
    </location>
</feature>
<dbReference type="InterPro" id="IPR006385">
    <property type="entry name" value="HAD_hydro_SerB1"/>
</dbReference>
<keyword evidence="3" id="KW-0443">Lipid metabolism</keyword>
<protein>
    <submittedName>
        <fullName evidence="5">HAD-IB family hydrolase</fullName>
    </submittedName>
</protein>
<dbReference type="Proteomes" id="UP001596087">
    <property type="component" value="Unassembled WGS sequence"/>
</dbReference>
<evidence type="ECO:0000256" key="1">
    <source>
        <dbReference type="ARBA" id="ARBA00005928"/>
    </source>
</evidence>
<dbReference type="InterPro" id="IPR023214">
    <property type="entry name" value="HAD_sf"/>
</dbReference>
<dbReference type="EMBL" id="JBHSKD010000009">
    <property type="protein sequence ID" value="MFC5177246.1"/>
    <property type="molecule type" value="Genomic_DNA"/>
</dbReference>
<dbReference type="RefSeq" id="WP_378590087.1">
    <property type="nucleotide sequence ID" value="NZ_JBHSKD010000009.1"/>
</dbReference>
<dbReference type="PANTHER" id="PTHR11011">
    <property type="entry name" value="MALE STERILITY PROTEIN 2-RELATED"/>
    <property type="match status" value="1"/>
</dbReference>
<dbReference type="NCBIfam" id="TIGR01488">
    <property type="entry name" value="HAD-SF-IB"/>
    <property type="match status" value="1"/>
</dbReference>
<dbReference type="SUPFAM" id="SSF51735">
    <property type="entry name" value="NAD(P)-binding Rossmann-fold domains"/>
    <property type="match status" value="1"/>
</dbReference>
<accession>A0ABW0BIU7</accession>
<reference evidence="6" key="1">
    <citation type="journal article" date="2019" name="Int. J. Syst. Evol. Microbiol.">
        <title>The Global Catalogue of Microorganisms (GCM) 10K type strain sequencing project: providing services to taxonomists for standard genome sequencing and annotation.</title>
        <authorList>
            <consortium name="The Broad Institute Genomics Platform"/>
            <consortium name="The Broad Institute Genome Sequencing Center for Infectious Disease"/>
            <person name="Wu L."/>
            <person name="Ma J."/>
        </authorList>
    </citation>
    <scope>NUCLEOTIDE SEQUENCE [LARGE SCALE GENOMIC DNA]</scope>
    <source>
        <strain evidence="6">DFY41</strain>
    </source>
</reference>
<comment type="similarity">
    <text evidence="1">Belongs to the fatty acyl-CoA reductase family.</text>
</comment>
<organism evidence="5 6">
    <name type="scientific">Nocardioides taihuensis</name>
    <dbReference type="NCBI Taxonomy" id="1835606"/>
    <lineage>
        <taxon>Bacteria</taxon>
        <taxon>Bacillati</taxon>
        <taxon>Actinomycetota</taxon>
        <taxon>Actinomycetes</taxon>
        <taxon>Propionibacteriales</taxon>
        <taxon>Nocardioidaceae</taxon>
        <taxon>Nocardioides</taxon>
    </lineage>
</organism>
<keyword evidence="5" id="KW-0378">Hydrolase</keyword>
<dbReference type="InterPro" id="IPR026055">
    <property type="entry name" value="FAR"/>
</dbReference>
<dbReference type="Pfam" id="PF12710">
    <property type="entry name" value="HAD"/>
    <property type="match status" value="1"/>
</dbReference>
<dbReference type="InterPro" id="IPR033640">
    <property type="entry name" value="FAR_C"/>
</dbReference>
<dbReference type="InterPro" id="IPR036412">
    <property type="entry name" value="HAD-like_sf"/>
</dbReference>
<dbReference type="GO" id="GO:0016787">
    <property type="term" value="F:hydrolase activity"/>
    <property type="evidence" value="ECO:0007669"/>
    <property type="project" value="UniProtKB-KW"/>
</dbReference>
<sequence>MAETFGIAGRLDGQRVLLTGATGFVGEALLHLLLSEVPGCHVTLLVRARGSQPAEQRVRALVGKPIFADVVEAAGGLDALLAARLRVIEGDLAVTPPLPDDLDAVVHCAGDVSFDPPVDEGFRTNVVGTRELLARVREIGPDVHYVHISTAYVAGRRRGTIPEAPVEHAVDLEAELAWGLAQREVVEHRSRGTEVLVRERKKAEKEHSRAGMLTAAAATEEARRAWVKEELVRVGTERARSLGWTDCYTFTKALGERVVEAHAAEGHVVSVVRPSIIESALVKPYPGWIEGFKMAEPLILAYGRGELPEFPSSADTIVDIVPVDHVVAAIVGVLAFPPERGEPAFFHVSSGDRNPLTFSVLYDVVRGYFDDHPFAATDRGAVRLPEWRFPGPHSVERLLTTSERAYKVADYVLGRAPRGDRTRELARKLDQQGRRLEFLRRYLDLYREYAQAELRFSDQHTLALYRSLSPDDQERFAFDTAVVDWPHYLGEVHCPAVTAPIRRLDEVRAARRKAGPVGLKTLPQRDVAPSTGPTGVAAFFDMDGTLLSSNVIETYLWMRLRELSGTERFAELSRIAARVPSLVRAERRERSAFLRSIYREYAGARLADLEAVADAELTDHVLARLAPAAVRRIREHRAAGHRTVLITGAIRPLTRPLAPLFDHVEAAELAVDSRGVCTGFLEASPLVGESRSAWMHAWARDNGIDMAKSFGYADSHSDLPLLAAVGNPVAVRPDVSLYRHAKKARWPIVDWASPPATARSLNPAGDRA</sequence>
<gene>
    <name evidence="5" type="ORF">ACFPGP_11220</name>
</gene>
<evidence type="ECO:0000256" key="2">
    <source>
        <dbReference type="ARBA" id="ARBA00022516"/>
    </source>
</evidence>